<keyword evidence="4" id="KW-1185">Reference proteome</keyword>
<proteinExistence type="predicted"/>
<dbReference type="OrthoDB" id="3395989at2"/>
<dbReference type="EMBL" id="RAQQ01000007">
    <property type="protein sequence ID" value="RKF27278.1"/>
    <property type="molecule type" value="Genomic_DNA"/>
</dbReference>
<dbReference type="AlphaFoldDB" id="A0A420F2Y7"/>
<evidence type="ECO:0000313" key="4">
    <source>
        <dbReference type="Proteomes" id="UP001432190"/>
    </source>
</evidence>
<name>A0A420F2Y7_9ACTN</name>
<dbReference type="RefSeq" id="WP_120328621.1">
    <property type="nucleotide sequence ID" value="NZ_CP108084.1"/>
</dbReference>
<sequence>MPKQPNDRYQQDTERLWRAAETAGRFPAQPPYRGARAAGGTGGTLGWAELNKLPAGVSTRHGLNSR</sequence>
<evidence type="ECO:0000313" key="2">
    <source>
        <dbReference type="EMBL" id="WUP47627.1"/>
    </source>
</evidence>
<organism evidence="1 3">
    <name type="scientific">Micromonospora globbae</name>
    <dbReference type="NCBI Taxonomy" id="1894969"/>
    <lineage>
        <taxon>Bacteria</taxon>
        <taxon>Bacillati</taxon>
        <taxon>Actinomycetota</taxon>
        <taxon>Actinomycetes</taxon>
        <taxon>Micromonosporales</taxon>
        <taxon>Micromonosporaceae</taxon>
        <taxon>Micromonospora</taxon>
    </lineage>
</organism>
<protein>
    <submittedName>
        <fullName evidence="1">DNA repair protein</fullName>
    </submittedName>
</protein>
<dbReference type="Proteomes" id="UP001432190">
    <property type="component" value="Chromosome"/>
</dbReference>
<evidence type="ECO:0000313" key="3">
    <source>
        <dbReference type="Proteomes" id="UP000285744"/>
    </source>
</evidence>
<gene>
    <name evidence="1" type="ORF">D7I43_12480</name>
    <name evidence="2" type="ORF">OG994_18525</name>
</gene>
<reference evidence="1 3" key="1">
    <citation type="journal article" date="2018" name="Int. J. Syst. Evol. Microbiol.">
        <title>Micromonospora globbae sp. nov., an endophytic actinomycete isolated from roots of Globba winitii C. H. Wright.</title>
        <authorList>
            <person name="Kuncharoen N."/>
            <person name="Pittayakhajonwut P."/>
            <person name="Tanasupawat S."/>
        </authorList>
    </citation>
    <scope>NUCLEOTIDE SEQUENCE [LARGE SCALE GENOMIC DNA]</scope>
    <source>
        <strain evidence="1 3">WPS1-2</strain>
    </source>
</reference>
<reference evidence="2" key="2">
    <citation type="submission" date="2022-10" db="EMBL/GenBank/DDBJ databases">
        <title>The complete genomes of actinobacterial strains from the NBC collection.</title>
        <authorList>
            <person name="Joergensen T.S."/>
            <person name="Alvarez Arevalo M."/>
            <person name="Sterndorff E.B."/>
            <person name="Faurdal D."/>
            <person name="Vuksanovic O."/>
            <person name="Mourched A.-S."/>
            <person name="Charusanti P."/>
            <person name="Shaw S."/>
            <person name="Blin K."/>
            <person name="Weber T."/>
        </authorList>
    </citation>
    <scope>NUCLEOTIDE SEQUENCE</scope>
    <source>
        <strain evidence="2">NBC_00256</strain>
    </source>
</reference>
<dbReference type="Proteomes" id="UP000285744">
    <property type="component" value="Unassembled WGS sequence"/>
</dbReference>
<evidence type="ECO:0000313" key="1">
    <source>
        <dbReference type="EMBL" id="RKF27278.1"/>
    </source>
</evidence>
<accession>A0A420F2Y7</accession>
<dbReference type="EMBL" id="CP108084">
    <property type="protein sequence ID" value="WUP47627.1"/>
    <property type="molecule type" value="Genomic_DNA"/>
</dbReference>